<keyword evidence="10" id="KW-1185">Reference proteome</keyword>
<dbReference type="SUPFAM" id="SSF51695">
    <property type="entry name" value="PLC-like phosphodiesterases"/>
    <property type="match status" value="1"/>
</dbReference>
<dbReference type="GO" id="GO:0006071">
    <property type="term" value="P:glycerol metabolic process"/>
    <property type="evidence" value="ECO:0007669"/>
    <property type="project" value="UniProtKB-KW"/>
</dbReference>
<evidence type="ECO:0000256" key="6">
    <source>
        <dbReference type="ARBA" id="ARBA00047512"/>
    </source>
</evidence>
<dbReference type="EMBL" id="JABXXQ010000013">
    <property type="protein sequence ID" value="NVN29116.1"/>
    <property type="molecule type" value="Genomic_DNA"/>
</dbReference>
<evidence type="ECO:0000313" key="10">
    <source>
        <dbReference type="Proteomes" id="UP000557688"/>
    </source>
</evidence>
<keyword evidence="5 8" id="KW-0378">Hydrolase</keyword>
<dbReference type="PANTHER" id="PTHR43620:SF7">
    <property type="entry name" value="GLYCEROPHOSPHODIESTER PHOSPHODIESTERASE GDPD5-RELATED"/>
    <property type="match status" value="1"/>
</dbReference>
<proteinExistence type="inferred from homology"/>
<dbReference type="GO" id="GO:0042597">
    <property type="term" value="C:periplasmic space"/>
    <property type="evidence" value="ECO:0007669"/>
    <property type="project" value="TreeGrafter"/>
</dbReference>
<dbReference type="AlphaFoldDB" id="A0A839UWY3"/>
<dbReference type="Proteomes" id="UP000565205">
    <property type="component" value="Unassembled WGS sequence"/>
</dbReference>
<keyword evidence="3" id="KW-0732">Signal</keyword>
<protein>
    <recommendedName>
        <fullName evidence="2">glycerophosphodiester phosphodiesterase</fullName>
        <ecNumber evidence="2">3.1.4.46</ecNumber>
    </recommendedName>
</protein>
<accession>A0A839UWY3</accession>
<evidence type="ECO:0000256" key="2">
    <source>
        <dbReference type="ARBA" id="ARBA00012247"/>
    </source>
</evidence>
<reference evidence="9 11" key="1">
    <citation type="submission" date="2020-06" db="EMBL/GenBank/DDBJ databases">
        <title>Description of novel acetic acid bacteria.</title>
        <authorList>
            <person name="Sombolestani A."/>
        </authorList>
    </citation>
    <scope>NUCLEOTIDE SEQUENCE [LARGE SCALE GENOMIC DNA]</scope>
    <source>
        <strain evidence="9 11">LMG 26838</strain>
    </source>
</reference>
<evidence type="ECO:0000313" key="11">
    <source>
        <dbReference type="Proteomes" id="UP000565205"/>
    </source>
</evidence>
<evidence type="ECO:0000259" key="7">
    <source>
        <dbReference type="PROSITE" id="PS51704"/>
    </source>
</evidence>
<dbReference type="GO" id="GO:0006629">
    <property type="term" value="P:lipid metabolic process"/>
    <property type="evidence" value="ECO:0007669"/>
    <property type="project" value="InterPro"/>
</dbReference>
<dbReference type="Pfam" id="PF03009">
    <property type="entry name" value="GDPD"/>
    <property type="match status" value="1"/>
</dbReference>
<dbReference type="PANTHER" id="PTHR43620">
    <property type="entry name" value="GLYCEROPHOSPHORYL DIESTER PHOSPHODIESTERASE"/>
    <property type="match status" value="1"/>
</dbReference>
<dbReference type="CDD" id="cd08602">
    <property type="entry name" value="GDPD_ScGlpQ1_like"/>
    <property type="match status" value="1"/>
</dbReference>
<dbReference type="GO" id="GO:0008889">
    <property type="term" value="F:glycerophosphodiester phosphodiesterase activity"/>
    <property type="evidence" value="ECO:0007669"/>
    <property type="project" value="UniProtKB-EC"/>
</dbReference>
<evidence type="ECO:0000256" key="4">
    <source>
        <dbReference type="ARBA" id="ARBA00022798"/>
    </source>
</evidence>
<reference evidence="8 10" key="2">
    <citation type="submission" date="2020-08" db="EMBL/GenBank/DDBJ databases">
        <title>Genomic Encyclopedia of Type Strains, Phase III (KMG-III): the genomes of soil and plant-associated and newly described type strains.</title>
        <authorList>
            <person name="Whitman W."/>
        </authorList>
    </citation>
    <scope>NUCLEOTIDE SEQUENCE [LARGE SCALE GENOMIC DNA]</scope>
    <source>
        <strain evidence="8 10">CECT 8088</strain>
    </source>
</reference>
<keyword evidence="4" id="KW-0319">Glycerol metabolism</keyword>
<dbReference type="PROSITE" id="PS51704">
    <property type="entry name" value="GP_PDE"/>
    <property type="match status" value="1"/>
</dbReference>
<comment type="caution">
    <text evidence="8">The sequence shown here is derived from an EMBL/GenBank/DDBJ whole genome shotgun (WGS) entry which is preliminary data.</text>
</comment>
<comment type="similarity">
    <text evidence="1">Belongs to the glycerophosphoryl diester phosphodiesterase family.</text>
</comment>
<evidence type="ECO:0000256" key="5">
    <source>
        <dbReference type="ARBA" id="ARBA00022801"/>
    </source>
</evidence>
<evidence type="ECO:0000313" key="8">
    <source>
        <dbReference type="EMBL" id="MBB3174838.1"/>
    </source>
</evidence>
<comment type="catalytic activity">
    <reaction evidence="6">
        <text>a sn-glycero-3-phosphodiester + H2O = an alcohol + sn-glycerol 3-phosphate + H(+)</text>
        <dbReference type="Rhea" id="RHEA:12969"/>
        <dbReference type="ChEBI" id="CHEBI:15377"/>
        <dbReference type="ChEBI" id="CHEBI:15378"/>
        <dbReference type="ChEBI" id="CHEBI:30879"/>
        <dbReference type="ChEBI" id="CHEBI:57597"/>
        <dbReference type="ChEBI" id="CHEBI:83408"/>
        <dbReference type="EC" id="3.1.4.46"/>
    </reaction>
</comment>
<dbReference type="Proteomes" id="UP000557688">
    <property type="component" value="Unassembled WGS sequence"/>
</dbReference>
<dbReference type="Gene3D" id="3.20.20.190">
    <property type="entry name" value="Phosphatidylinositol (PI) phosphodiesterase"/>
    <property type="match status" value="1"/>
</dbReference>
<dbReference type="InterPro" id="IPR017946">
    <property type="entry name" value="PLC-like_Pdiesterase_TIM-brl"/>
</dbReference>
<gene>
    <name evidence="8" type="ORF">FHR90_002685</name>
    <name evidence="9" type="ORF">HUK83_01990</name>
</gene>
<evidence type="ECO:0000313" key="9">
    <source>
        <dbReference type="EMBL" id="NVN29116.1"/>
    </source>
</evidence>
<sequence>MKFTRRGLMGSALAASMVGRAAAEPVVGRDRAADGKPLVIGHRGAPALRPEHTLASYAKAIADGADFVEPDLVPTKDGVLVARHESNIADTTDVAGRPEFAARRATRTIDGKTQTGWFTVDFTLAELKTLRAKERLPKIRPQNTVYDGQFQIPTFEEIIDFVAAESATRGRPIGLIPELKSVRDFRALGLPTEQRFVDVISAHSYTQTAPVELQCFYAEGLRHVRDILGHSRRNLRFMQLMGEAHDITIPGQPGTFGEMMTPAGLREVASYADIIGPSTRSVIPLGPDQRLAAPTALVSDAHAAGLAVHVYTFRPENVFLAADFRNDSGPAARNPEGSIAEIRRYLATGIDGFFTDDPALGRAALA</sequence>
<dbReference type="EMBL" id="JACHXV010000012">
    <property type="protein sequence ID" value="MBB3174838.1"/>
    <property type="molecule type" value="Genomic_DNA"/>
</dbReference>
<dbReference type="EC" id="3.1.4.46" evidence="2"/>
<organism evidence="8 10">
    <name type="scientific">Endobacter medicaginis</name>
    <dbReference type="NCBI Taxonomy" id="1181271"/>
    <lineage>
        <taxon>Bacteria</taxon>
        <taxon>Pseudomonadati</taxon>
        <taxon>Pseudomonadota</taxon>
        <taxon>Alphaproteobacteria</taxon>
        <taxon>Acetobacterales</taxon>
        <taxon>Acetobacteraceae</taxon>
        <taxon>Endobacter</taxon>
    </lineage>
</organism>
<evidence type="ECO:0000256" key="1">
    <source>
        <dbReference type="ARBA" id="ARBA00007277"/>
    </source>
</evidence>
<evidence type="ECO:0000256" key="3">
    <source>
        <dbReference type="ARBA" id="ARBA00022729"/>
    </source>
</evidence>
<feature type="domain" description="GP-PDE" evidence="7">
    <location>
        <begin position="37"/>
        <end position="365"/>
    </location>
</feature>
<dbReference type="InterPro" id="IPR030395">
    <property type="entry name" value="GP_PDE_dom"/>
</dbReference>
<dbReference type="RefSeq" id="WP_176621847.1">
    <property type="nucleotide sequence ID" value="NZ_JABXXQ010000013.1"/>
</dbReference>
<name>A0A839UWY3_9PROT</name>